<dbReference type="AlphaFoldDB" id="A0A1M7ZP89"/>
<evidence type="ECO:0000313" key="6">
    <source>
        <dbReference type="EMBL" id="SHO66681.1"/>
    </source>
</evidence>
<dbReference type="STRING" id="1123029.SAMN02745172_03340"/>
<keyword evidence="1" id="KW-1003">Cell membrane</keyword>
<evidence type="ECO:0000256" key="5">
    <source>
        <dbReference type="SAM" id="Phobius"/>
    </source>
</evidence>
<accession>A0A1M7ZP89</accession>
<protein>
    <recommendedName>
        <fullName evidence="8">DUF1656 domain-containing protein</fullName>
    </recommendedName>
</protein>
<name>A0A1M7ZP89_9HYPH</name>
<feature type="transmembrane region" description="Helical" evidence="5">
    <location>
        <begin position="50"/>
        <end position="67"/>
    </location>
</feature>
<evidence type="ECO:0000256" key="1">
    <source>
        <dbReference type="ARBA" id="ARBA00022475"/>
    </source>
</evidence>
<keyword evidence="3 5" id="KW-1133">Transmembrane helix</keyword>
<dbReference type="InterPro" id="IPR012451">
    <property type="entry name" value="DUF1656"/>
</dbReference>
<evidence type="ECO:0000256" key="3">
    <source>
        <dbReference type="ARBA" id="ARBA00022989"/>
    </source>
</evidence>
<dbReference type="OrthoDB" id="7021192at2"/>
<evidence type="ECO:0000313" key="7">
    <source>
        <dbReference type="Proteomes" id="UP000186406"/>
    </source>
</evidence>
<dbReference type="EMBL" id="FRXO01000007">
    <property type="protein sequence ID" value="SHO66681.1"/>
    <property type="molecule type" value="Genomic_DNA"/>
</dbReference>
<keyword evidence="2 5" id="KW-0812">Transmembrane</keyword>
<sequence>MTPELDIYGIYVPTIGVLALACFFASALARRLLAMAGFYRLVWHRPLFDAALYFCLLGAAALILNRIPL</sequence>
<evidence type="ECO:0000256" key="2">
    <source>
        <dbReference type="ARBA" id="ARBA00022692"/>
    </source>
</evidence>
<evidence type="ECO:0000256" key="4">
    <source>
        <dbReference type="ARBA" id="ARBA00023136"/>
    </source>
</evidence>
<evidence type="ECO:0008006" key="8">
    <source>
        <dbReference type="Google" id="ProtNLM"/>
    </source>
</evidence>
<organism evidence="6 7">
    <name type="scientific">Pseudoxanthobacter soli DSM 19599</name>
    <dbReference type="NCBI Taxonomy" id="1123029"/>
    <lineage>
        <taxon>Bacteria</taxon>
        <taxon>Pseudomonadati</taxon>
        <taxon>Pseudomonadota</taxon>
        <taxon>Alphaproteobacteria</taxon>
        <taxon>Hyphomicrobiales</taxon>
        <taxon>Segnochrobactraceae</taxon>
        <taxon>Pseudoxanthobacter</taxon>
    </lineage>
</organism>
<keyword evidence="4 5" id="KW-0472">Membrane</keyword>
<keyword evidence="7" id="KW-1185">Reference proteome</keyword>
<dbReference type="Proteomes" id="UP000186406">
    <property type="component" value="Unassembled WGS sequence"/>
</dbReference>
<dbReference type="Pfam" id="PF07869">
    <property type="entry name" value="DUF1656"/>
    <property type="match status" value="1"/>
</dbReference>
<reference evidence="6 7" key="1">
    <citation type="submission" date="2016-12" db="EMBL/GenBank/DDBJ databases">
        <authorList>
            <person name="Song W.-J."/>
            <person name="Kurnit D.M."/>
        </authorList>
    </citation>
    <scope>NUCLEOTIDE SEQUENCE [LARGE SCALE GENOMIC DNA]</scope>
    <source>
        <strain evidence="6 7">DSM 19599</strain>
    </source>
</reference>
<proteinExistence type="predicted"/>
<dbReference type="RefSeq" id="WP_073630959.1">
    <property type="nucleotide sequence ID" value="NZ_FRXO01000007.1"/>
</dbReference>
<gene>
    <name evidence="6" type="ORF">SAMN02745172_03340</name>
</gene>
<feature type="transmembrane region" description="Helical" evidence="5">
    <location>
        <begin position="6"/>
        <end position="29"/>
    </location>
</feature>